<accession>A0A1F6BH53</accession>
<protein>
    <recommendedName>
        <fullName evidence="6">DegT/DnrJ/EryC1/StrS aminotransferase</fullName>
    </recommendedName>
</protein>
<dbReference type="GO" id="GO:0008483">
    <property type="term" value="F:transaminase activity"/>
    <property type="evidence" value="ECO:0007669"/>
    <property type="project" value="TreeGrafter"/>
</dbReference>
<dbReference type="GO" id="GO:0000271">
    <property type="term" value="P:polysaccharide biosynthetic process"/>
    <property type="evidence" value="ECO:0007669"/>
    <property type="project" value="TreeGrafter"/>
</dbReference>
<evidence type="ECO:0000256" key="3">
    <source>
        <dbReference type="RuleBase" id="RU004508"/>
    </source>
</evidence>
<evidence type="ECO:0000256" key="2">
    <source>
        <dbReference type="PIRSR" id="PIRSR000390-2"/>
    </source>
</evidence>
<name>A0A1F6BH53_9BACT</name>
<keyword evidence="2 3" id="KW-0663">Pyridoxal phosphate</keyword>
<dbReference type="InterPro" id="IPR015422">
    <property type="entry name" value="PyrdxlP-dep_Trfase_small"/>
</dbReference>
<dbReference type="AlphaFoldDB" id="A0A1F6BH53"/>
<dbReference type="STRING" id="1798391.A2968_06020"/>
<gene>
    <name evidence="4" type="ORF">A2968_06020</name>
</gene>
<dbReference type="EMBL" id="MFJU01000025">
    <property type="protein sequence ID" value="OGG35847.1"/>
    <property type="molecule type" value="Genomic_DNA"/>
</dbReference>
<dbReference type="PIRSF" id="PIRSF000390">
    <property type="entry name" value="PLP_StrS"/>
    <property type="match status" value="1"/>
</dbReference>
<dbReference type="Pfam" id="PF01041">
    <property type="entry name" value="DegT_DnrJ_EryC1"/>
    <property type="match status" value="2"/>
</dbReference>
<proteinExistence type="inferred from homology"/>
<dbReference type="PANTHER" id="PTHR30244">
    <property type="entry name" value="TRANSAMINASE"/>
    <property type="match status" value="1"/>
</dbReference>
<dbReference type="Proteomes" id="UP000176228">
    <property type="component" value="Unassembled WGS sequence"/>
</dbReference>
<dbReference type="SUPFAM" id="SSF53383">
    <property type="entry name" value="PLP-dependent transferases"/>
    <property type="match status" value="1"/>
</dbReference>
<dbReference type="Gene3D" id="3.40.640.10">
    <property type="entry name" value="Type I PLP-dependent aspartate aminotransferase-like (Major domain)"/>
    <property type="match status" value="1"/>
</dbReference>
<feature type="active site" description="Proton acceptor" evidence="1">
    <location>
        <position position="187"/>
    </location>
</feature>
<dbReference type="PANTHER" id="PTHR30244:SF34">
    <property type="entry name" value="DTDP-4-AMINO-4,6-DIDEOXYGALACTOSE TRANSAMINASE"/>
    <property type="match status" value="1"/>
</dbReference>
<dbReference type="Gene3D" id="3.90.1150.10">
    <property type="entry name" value="Aspartate Aminotransferase, domain 1"/>
    <property type="match status" value="1"/>
</dbReference>
<dbReference type="GO" id="GO:0030170">
    <property type="term" value="F:pyridoxal phosphate binding"/>
    <property type="evidence" value="ECO:0007669"/>
    <property type="project" value="TreeGrafter"/>
</dbReference>
<dbReference type="InterPro" id="IPR000653">
    <property type="entry name" value="DegT/StrS_aminotransferase"/>
</dbReference>
<evidence type="ECO:0008006" key="6">
    <source>
        <dbReference type="Google" id="ProtNLM"/>
    </source>
</evidence>
<feature type="modified residue" description="N6-(pyridoxal phosphate)lysine" evidence="2">
    <location>
        <position position="187"/>
    </location>
</feature>
<dbReference type="InterPro" id="IPR015424">
    <property type="entry name" value="PyrdxlP-dep_Trfase"/>
</dbReference>
<comment type="similarity">
    <text evidence="3">Belongs to the DegT/DnrJ/EryC1 family.</text>
</comment>
<reference evidence="4 5" key="1">
    <citation type="journal article" date="2016" name="Nat. Commun.">
        <title>Thousands of microbial genomes shed light on interconnected biogeochemical processes in an aquifer system.</title>
        <authorList>
            <person name="Anantharaman K."/>
            <person name="Brown C.T."/>
            <person name="Hug L.A."/>
            <person name="Sharon I."/>
            <person name="Castelle C.J."/>
            <person name="Probst A.J."/>
            <person name="Thomas B.C."/>
            <person name="Singh A."/>
            <person name="Wilkins M.J."/>
            <person name="Karaoz U."/>
            <person name="Brodie E.L."/>
            <person name="Williams K.H."/>
            <person name="Hubbard S.S."/>
            <person name="Banfield J.F."/>
        </authorList>
    </citation>
    <scope>NUCLEOTIDE SEQUENCE [LARGE SCALE GENOMIC DNA]</scope>
</reference>
<evidence type="ECO:0000313" key="5">
    <source>
        <dbReference type="Proteomes" id="UP000176228"/>
    </source>
</evidence>
<sequence>MKLFDRPLTISLSPNLEKDDILLALSVLLNLRHWQHGNHIKQAENWFKEYFKTKEVFSFNSGRSALYFILKAFGIEKDDEVIIQAFTCVAVPEPLIWLGAKPIYADIDQSLNIDPGLLEKLITPKTRVIIVQHTFGVPANINAIKKITRKYNLRLIEDCCHALGAEYENKKTGTFGDAAFFSFGRDKVVSSVFGGMAIFPKKYKKIYSYAPRELYGQIRMPVRKWILKQLLHPLIFSLVLPLYNLGLGKLILALALKMGIIVKPLEEAELSGGHPAHFPALLPNALAVMIVNQLKKLERFNRHRQTLATVYAHKLKDSVKIKLPAANSGAIYLRYNIFHPQANNLLKLFKEKEKIILGNWYKSIIDPEGVNKGKVGYTPHLCKNAEEAAELSLNLPTCPTLKKEQAEKIADLLLKYENH</sequence>
<organism evidence="4 5">
    <name type="scientific">Candidatus Gottesmanbacteria bacterium RIFCSPLOWO2_01_FULL_42_22</name>
    <dbReference type="NCBI Taxonomy" id="1798391"/>
    <lineage>
        <taxon>Bacteria</taxon>
        <taxon>Candidatus Gottesmaniibacteriota</taxon>
    </lineage>
</organism>
<comment type="caution">
    <text evidence="4">The sequence shown here is derived from an EMBL/GenBank/DDBJ whole genome shotgun (WGS) entry which is preliminary data.</text>
</comment>
<dbReference type="InterPro" id="IPR015421">
    <property type="entry name" value="PyrdxlP-dep_Trfase_major"/>
</dbReference>
<evidence type="ECO:0000313" key="4">
    <source>
        <dbReference type="EMBL" id="OGG35847.1"/>
    </source>
</evidence>
<evidence type="ECO:0000256" key="1">
    <source>
        <dbReference type="PIRSR" id="PIRSR000390-1"/>
    </source>
</evidence>